<gene>
    <name evidence="1" type="ORF">LQ327_10695</name>
</gene>
<organism evidence="1 2">
    <name type="scientific">Actinomycetospora endophytica</name>
    <dbReference type="NCBI Taxonomy" id="2291215"/>
    <lineage>
        <taxon>Bacteria</taxon>
        <taxon>Bacillati</taxon>
        <taxon>Actinomycetota</taxon>
        <taxon>Actinomycetes</taxon>
        <taxon>Pseudonocardiales</taxon>
        <taxon>Pseudonocardiaceae</taxon>
        <taxon>Actinomycetospora</taxon>
    </lineage>
</organism>
<name>A0ABS8P766_9PSEU</name>
<evidence type="ECO:0000313" key="1">
    <source>
        <dbReference type="EMBL" id="MCD2193843.1"/>
    </source>
</evidence>
<sequence>MSDVDADLAAAITDLLDQRGAGKTICPSEAARRVDPQGWRPLMEPARRAARRLVDAGEIEMTQQGEVVDPATATGPVRLRRCGSAAREH</sequence>
<reference evidence="1 2" key="1">
    <citation type="submission" date="2021-11" db="EMBL/GenBank/DDBJ databases">
        <title>Draft genome sequence of Actinomycetospora sp. SF1 isolated from the rhizosphere soil.</title>
        <authorList>
            <person name="Duangmal K."/>
            <person name="Chantavorakit T."/>
        </authorList>
    </citation>
    <scope>NUCLEOTIDE SEQUENCE [LARGE SCALE GENOMIC DNA]</scope>
    <source>
        <strain evidence="1 2">TBRC 5722</strain>
    </source>
</reference>
<dbReference type="Proteomes" id="UP001199469">
    <property type="component" value="Unassembled WGS sequence"/>
</dbReference>
<dbReference type="InterPro" id="IPR021660">
    <property type="entry name" value="DUF3253"/>
</dbReference>
<dbReference type="InterPro" id="IPR036390">
    <property type="entry name" value="WH_DNA-bd_sf"/>
</dbReference>
<accession>A0ABS8P766</accession>
<dbReference type="Gene3D" id="1.10.10.10">
    <property type="entry name" value="Winged helix-like DNA-binding domain superfamily/Winged helix DNA-binding domain"/>
    <property type="match status" value="1"/>
</dbReference>
<evidence type="ECO:0000313" key="2">
    <source>
        <dbReference type="Proteomes" id="UP001199469"/>
    </source>
</evidence>
<keyword evidence="2" id="KW-1185">Reference proteome</keyword>
<protein>
    <submittedName>
        <fullName evidence="1">DUF3253 domain-containing protein</fullName>
    </submittedName>
</protein>
<dbReference type="EMBL" id="JAJNDB010000001">
    <property type="protein sequence ID" value="MCD2193843.1"/>
    <property type="molecule type" value="Genomic_DNA"/>
</dbReference>
<comment type="caution">
    <text evidence="1">The sequence shown here is derived from an EMBL/GenBank/DDBJ whole genome shotgun (WGS) entry which is preliminary data.</text>
</comment>
<dbReference type="SUPFAM" id="SSF46785">
    <property type="entry name" value="Winged helix' DNA-binding domain"/>
    <property type="match status" value="1"/>
</dbReference>
<proteinExistence type="predicted"/>
<dbReference type="Pfam" id="PF11625">
    <property type="entry name" value="DUF3253"/>
    <property type="match status" value="1"/>
</dbReference>
<dbReference type="InterPro" id="IPR036388">
    <property type="entry name" value="WH-like_DNA-bd_sf"/>
</dbReference>